<keyword evidence="2" id="KW-0349">Heme</keyword>
<evidence type="ECO:0000256" key="6">
    <source>
        <dbReference type="SAM" id="Phobius"/>
    </source>
</evidence>
<proteinExistence type="predicted"/>
<keyword evidence="5" id="KW-0408">Iron</keyword>
<evidence type="ECO:0000313" key="9">
    <source>
        <dbReference type="Proteomes" id="UP000543224"/>
    </source>
</evidence>
<dbReference type="Proteomes" id="UP000543224">
    <property type="component" value="Unassembled WGS sequence"/>
</dbReference>
<dbReference type="Pfam" id="PF09459">
    <property type="entry name" value="EB_dh"/>
    <property type="match status" value="1"/>
</dbReference>
<sequence>MRLTKKTILLIAIISVISFLALVYYGLSHARGVPVVIEKPERVILEVPFISKDIDLTKGISLPEWETIPSQEVELMYQVMVLPWGKSLVSPVTVRAFHNGEEIYFYMSWKDDSENRNIDVDEFSDAAAIMFPLADEVPPSTIMMGFMGNPGANIWQWKASQDTEYWLKELPETEAYSDFYYPFEEQEVLVVSKEVPRSAVNDLIARGVGTITPKETQNVLGRGLWDKGTWYVVFRRSLKPTDPQLDAAFSPGGEKLSAFAIWNGAKGDRGGRKSISDWVELEVKLEVKR</sequence>
<dbReference type="GO" id="GO:0020037">
    <property type="term" value="F:heme binding"/>
    <property type="evidence" value="ECO:0007669"/>
    <property type="project" value="InterPro"/>
</dbReference>
<feature type="domain" description="Cytochrome c-552/DMSO reductase-like haem-binding" evidence="7">
    <location>
        <begin position="65"/>
        <end position="274"/>
    </location>
</feature>
<keyword evidence="6" id="KW-1133">Transmembrane helix</keyword>
<accession>A0A6V8NY26</accession>
<protein>
    <recommendedName>
        <fullName evidence="7">Cytochrome c-552/DMSO reductase-like haem-binding domain-containing protein</fullName>
    </recommendedName>
</protein>
<feature type="transmembrane region" description="Helical" evidence="6">
    <location>
        <begin position="7"/>
        <end position="27"/>
    </location>
</feature>
<dbReference type="Gene3D" id="2.60.40.1190">
    <property type="match status" value="1"/>
</dbReference>
<keyword evidence="4" id="KW-0249">Electron transport</keyword>
<gene>
    <name evidence="8" type="ORF">HKBW3S25_00557</name>
</gene>
<keyword evidence="6" id="KW-0472">Membrane</keyword>
<comment type="caution">
    <text evidence="8">The sequence shown here is derived from an EMBL/GenBank/DDBJ whole genome shotgun (WGS) entry which is preliminary data.</text>
</comment>
<keyword evidence="3" id="KW-0479">Metal-binding</keyword>
<evidence type="ECO:0000313" key="8">
    <source>
        <dbReference type="EMBL" id="GFP25107.1"/>
    </source>
</evidence>
<keyword evidence="1" id="KW-0813">Transport</keyword>
<evidence type="ECO:0000256" key="5">
    <source>
        <dbReference type="ARBA" id="ARBA00023004"/>
    </source>
</evidence>
<evidence type="ECO:0000256" key="2">
    <source>
        <dbReference type="ARBA" id="ARBA00022617"/>
    </source>
</evidence>
<evidence type="ECO:0000256" key="3">
    <source>
        <dbReference type="ARBA" id="ARBA00022723"/>
    </source>
</evidence>
<dbReference type="AlphaFoldDB" id="A0A6V8NY26"/>
<name>A0A6V8NY26_9ACTN</name>
<evidence type="ECO:0000256" key="1">
    <source>
        <dbReference type="ARBA" id="ARBA00022448"/>
    </source>
</evidence>
<evidence type="ECO:0000259" key="7">
    <source>
        <dbReference type="Pfam" id="PF09459"/>
    </source>
</evidence>
<dbReference type="EMBL" id="BLRX01000040">
    <property type="protein sequence ID" value="GFP25107.1"/>
    <property type="molecule type" value="Genomic_DNA"/>
</dbReference>
<keyword evidence="6" id="KW-0812">Transmembrane</keyword>
<dbReference type="GO" id="GO:0046872">
    <property type="term" value="F:metal ion binding"/>
    <property type="evidence" value="ECO:0007669"/>
    <property type="project" value="UniProtKB-KW"/>
</dbReference>
<organism evidence="8 9">
    <name type="scientific">Candidatus Hakubella thermalkaliphila</name>
    <dbReference type="NCBI Taxonomy" id="2754717"/>
    <lineage>
        <taxon>Bacteria</taxon>
        <taxon>Bacillati</taxon>
        <taxon>Actinomycetota</taxon>
        <taxon>Actinomycetota incertae sedis</taxon>
        <taxon>Candidatus Hakubellales</taxon>
        <taxon>Candidatus Hakubellaceae</taxon>
        <taxon>Candidatus Hakubella</taxon>
    </lineage>
</organism>
<dbReference type="InterPro" id="IPR019020">
    <property type="entry name" value="Cyt-c552/DMSO_Rdtase_haem-bd"/>
</dbReference>
<reference evidence="8 9" key="1">
    <citation type="journal article" date="2020" name="Front. Microbiol.">
        <title>Single-cell genomics of novel Actinobacteria with the Wood-Ljungdahl pathway discovered in a serpentinizing system.</title>
        <authorList>
            <person name="Merino N."/>
            <person name="Kawai M."/>
            <person name="Boyd E.S."/>
            <person name="Colman D.R."/>
            <person name="McGlynn S.E."/>
            <person name="Nealson K.H."/>
            <person name="Kurokawa K."/>
            <person name="Hongoh Y."/>
        </authorList>
    </citation>
    <scope>NUCLEOTIDE SEQUENCE [LARGE SCALE GENOMIC DNA]</scope>
    <source>
        <strain evidence="8 9">S25</strain>
    </source>
</reference>
<evidence type="ECO:0000256" key="4">
    <source>
        <dbReference type="ARBA" id="ARBA00022982"/>
    </source>
</evidence>